<dbReference type="Proteomes" id="UP001282288">
    <property type="component" value="Unassembled WGS sequence"/>
</dbReference>
<reference evidence="1 3" key="1">
    <citation type="journal article" date="2023" name="Microb. Genom.">
        <title>Mesoterricola silvestris gen. nov., sp. nov., Mesoterricola sediminis sp. nov., Geothrix oryzae sp. nov., Geothrix edaphica sp. nov., Geothrix rubra sp. nov., and Geothrix limicola sp. nov., six novel members of Acidobacteriota isolated from soils.</title>
        <authorList>
            <person name="Weisberg A.J."/>
            <person name="Pearce E."/>
            <person name="Kramer C.G."/>
            <person name="Chang J.H."/>
            <person name="Clarke C.R."/>
        </authorList>
    </citation>
    <scope>NUCLEOTIDE SEQUENCE</scope>
    <source>
        <strain evidence="2 3">NB05-1H</strain>
        <strain evidence="1">NRRL_B-16521</strain>
    </source>
</reference>
<protein>
    <submittedName>
        <fullName evidence="1">Type II toxin-antitoxin system RelE/ParE family toxin</fullName>
    </submittedName>
</protein>
<evidence type="ECO:0000313" key="1">
    <source>
        <dbReference type="EMBL" id="MDX2964219.1"/>
    </source>
</evidence>
<comment type="caution">
    <text evidence="1">The sequence shown here is derived from an EMBL/GenBank/DDBJ whole genome shotgun (WGS) entry which is preliminary data.</text>
</comment>
<dbReference type="InterPro" id="IPR009241">
    <property type="entry name" value="HigB-like"/>
</dbReference>
<proteinExistence type="predicted"/>
<dbReference type="EMBL" id="JARAWP010000001">
    <property type="protein sequence ID" value="MDX3016810.1"/>
    <property type="molecule type" value="Genomic_DNA"/>
</dbReference>
<dbReference type="AlphaFoldDB" id="A0AAP6EIS0"/>
<keyword evidence="3" id="KW-1185">Reference proteome</keyword>
<dbReference type="RefSeq" id="WP_010351427.1">
    <property type="nucleotide sequence ID" value="NZ_BCML01000005.1"/>
</dbReference>
<accession>A0AAP6EIS0</accession>
<evidence type="ECO:0000313" key="3">
    <source>
        <dbReference type="Proteomes" id="UP001272987"/>
    </source>
</evidence>
<dbReference type="EMBL" id="JARAWC010000028">
    <property type="protein sequence ID" value="MDX2964219.1"/>
    <property type="molecule type" value="Genomic_DNA"/>
</dbReference>
<organism evidence="1 4">
    <name type="scientific">Streptomyces acidiscabies</name>
    <dbReference type="NCBI Taxonomy" id="42234"/>
    <lineage>
        <taxon>Bacteria</taxon>
        <taxon>Bacillati</taxon>
        <taxon>Actinomycetota</taxon>
        <taxon>Actinomycetes</taxon>
        <taxon>Kitasatosporales</taxon>
        <taxon>Streptomycetaceae</taxon>
        <taxon>Streptomyces</taxon>
    </lineage>
</organism>
<name>A0AAP6EIS0_9ACTN</name>
<dbReference type="Proteomes" id="UP001272987">
    <property type="component" value="Unassembled WGS sequence"/>
</dbReference>
<evidence type="ECO:0000313" key="2">
    <source>
        <dbReference type="EMBL" id="MDX3016810.1"/>
    </source>
</evidence>
<sequence>MDALFAIELEPEVRAWLEALPAKHFLKVDEYVGLLAEYAAALGEPYARHLGDGVRELRPTLDGAAIRITYWLTPDRTAVLLTVFRKTRMREEAEVERAKLARKICEAEHGPAHEEFVRVIERGEVER</sequence>
<gene>
    <name evidence="1" type="ORF">PV399_31540</name>
    <name evidence="2" type="ORF">PV666_02795</name>
</gene>
<dbReference type="GeneID" id="69809646"/>
<evidence type="ECO:0000313" key="4">
    <source>
        <dbReference type="Proteomes" id="UP001282288"/>
    </source>
</evidence>
<dbReference type="Pfam" id="PF05973">
    <property type="entry name" value="Gp49"/>
    <property type="match status" value="1"/>
</dbReference>